<feature type="region of interest" description="Disordered" evidence="1">
    <location>
        <begin position="1"/>
        <end position="78"/>
    </location>
</feature>
<keyword evidence="3" id="KW-1185">Reference proteome</keyword>
<name>A0ABN2GC18_9ACTN</name>
<dbReference type="Proteomes" id="UP001500618">
    <property type="component" value="Unassembled WGS sequence"/>
</dbReference>
<dbReference type="Gene3D" id="3.10.450.540">
    <property type="match status" value="1"/>
</dbReference>
<feature type="compositionally biased region" description="Low complexity" evidence="1">
    <location>
        <begin position="377"/>
        <end position="401"/>
    </location>
</feature>
<protein>
    <recommendedName>
        <fullName evidence="4">Conjugal transfer protein</fullName>
    </recommendedName>
</protein>
<feature type="compositionally biased region" description="Basic residues" evidence="1">
    <location>
        <begin position="18"/>
        <end position="27"/>
    </location>
</feature>
<feature type="region of interest" description="Disordered" evidence="1">
    <location>
        <begin position="354"/>
        <end position="408"/>
    </location>
</feature>
<proteinExistence type="predicted"/>
<evidence type="ECO:0000313" key="3">
    <source>
        <dbReference type="Proteomes" id="UP001500618"/>
    </source>
</evidence>
<dbReference type="InterPro" id="IPR024735">
    <property type="entry name" value="TcpC"/>
</dbReference>
<evidence type="ECO:0000313" key="2">
    <source>
        <dbReference type="EMBL" id="GAA1668819.1"/>
    </source>
</evidence>
<dbReference type="InterPro" id="IPR035628">
    <property type="entry name" value="TcpC_C"/>
</dbReference>
<dbReference type="Pfam" id="PF12642">
    <property type="entry name" value="TpcC"/>
    <property type="match status" value="1"/>
</dbReference>
<evidence type="ECO:0008006" key="4">
    <source>
        <dbReference type="Google" id="ProtNLM"/>
    </source>
</evidence>
<dbReference type="EMBL" id="BAAANY010000007">
    <property type="protein sequence ID" value="GAA1668819.1"/>
    <property type="molecule type" value="Genomic_DNA"/>
</dbReference>
<gene>
    <name evidence="2" type="ORF">GCM10009765_17850</name>
</gene>
<dbReference type="CDD" id="cd16386">
    <property type="entry name" value="TcpC_N"/>
    <property type="match status" value="1"/>
</dbReference>
<accession>A0ABN2GC18</accession>
<dbReference type="CDD" id="cd16428">
    <property type="entry name" value="TcpC_C"/>
    <property type="match status" value="1"/>
</dbReference>
<reference evidence="2 3" key="1">
    <citation type="journal article" date="2019" name="Int. J. Syst. Evol. Microbiol.">
        <title>The Global Catalogue of Microorganisms (GCM) 10K type strain sequencing project: providing services to taxonomists for standard genome sequencing and annotation.</title>
        <authorList>
            <consortium name="The Broad Institute Genomics Platform"/>
            <consortium name="The Broad Institute Genome Sequencing Center for Infectious Disease"/>
            <person name="Wu L."/>
            <person name="Ma J."/>
        </authorList>
    </citation>
    <scope>NUCLEOTIDE SEQUENCE [LARGE SCALE GENOMIC DNA]</scope>
    <source>
        <strain evidence="2 3">JCM 14718</strain>
    </source>
</reference>
<organism evidence="2 3">
    <name type="scientific">Fodinicola feengrottensis</name>
    <dbReference type="NCBI Taxonomy" id="435914"/>
    <lineage>
        <taxon>Bacteria</taxon>
        <taxon>Bacillati</taxon>
        <taxon>Actinomycetota</taxon>
        <taxon>Actinomycetes</taxon>
        <taxon>Mycobacteriales</taxon>
        <taxon>Fodinicola</taxon>
    </lineage>
</organism>
<sequence>MYVPPPASGQPEVPAGKPKGRKAKQAKQPKQPRQPRQKKGRQSAAQPPPVDPNDPGFQVQGGTVVPTGAARKRRSSPLAGGRWMQFAVKTLIVVVLAVIALNGVYRLAGKALYDPPTAPAGSNFPTQAASAYATRFAQAYFSWDENNPQNRSTALQPFFPSTTNLQLGWDGKGVQQVIGSPIPAGVSASDDQHAVVQLTAYLSPGGWTCMQVGVFSPNRGQTLAITSYTAYVACPAAAPVTVPNVTDEDGTLEAQLSPVLNSFFRAYGASSSDLPLTLSTGSTVTGLAGSVKLVSVDRVIVPTATKGADPNQRVATVNVSWQTPSGGVLAQSYQVTLIKVDRWGVLSLAGGAPSSDIAPQQGGVAPNPSGNQVPATGQSPSAGAHAGSPSNSPPAGGQPSAKPSGPAR</sequence>
<evidence type="ECO:0000256" key="1">
    <source>
        <dbReference type="SAM" id="MobiDB-lite"/>
    </source>
</evidence>
<comment type="caution">
    <text evidence="2">The sequence shown here is derived from an EMBL/GenBank/DDBJ whole genome shotgun (WGS) entry which is preliminary data.</text>
</comment>